<keyword evidence="1" id="KW-0732">Signal</keyword>
<dbReference type="RefSeq" id="WP_021696094.1">
    <property type="nucleotide sequence ID" value="NZ_BATC01000003.1"/>
</dbReference>
<gene>
    <name evidence="2" type="ORF">MBEBAB_0248</name>
</gene>
<sequence>MKSAIALIAALALLAPLPATGQDYGEVDEIVVTGSRLAGWGPEEVPQVRLTRRADNLVIQVQVICDTRDPAQRRAELLETLRNMARAAAYRDDIDLSTGSDILSAFDETMAGGLTIGVDRTRADTSVVTLTIKTPVRAEDTLDAATARIERFVAQTPKAGRTEIITSGDWQLTLIGPDRYRAEILAAIAADARRTAEAFGDRYAVQVEGLAHRVTWTQSGPLDLSLFIPYQLTVTPAGS</sequence>
<comment type="caution">
    <text evidence="2">The sequence shown here is derived from an EMBL/GenBank/DDBJ whole genome shotgun (WGS) entry which is preliminary data.</text>
</comment>
<evidence type="ECO:0008006" key="4">
    <source>
        <dbReference type="Google" id="ProtNLM"/>
    </source>
</evidence>
<dbReference type="Proteomes" id="UP000016569">
    <property type="component" value="Unassembled WGS sequence"/>
</dbReference>
<feature type="chain" id="PRO_5034186295" description="TonB-dependent receptor" evidence="1">
    <location>
        <begin position="22"/>
        <end position="239"/>
    </location>
</feature>
<organism evidence="2 3">
    <name type="scientific">Brevundimonas abyssalis TAR-001</name>
    <dbReference type="NCBI Taxonomy" id="1391729"/>
    <lineage>
        <taxon>Bacteria</taxon>
        <taxon>Pseudomonadati</taxon>
        <taxon>Pseudomonadota</taxon>
        <taxon>Alphaproteobacteria</taxon>
        <taxon>Caulobacterales</taxon>
        <taxon>Caulobacteraceae</taxon>
        <taxon>Brevundimonas</taxon>
    </lineage>
</organism>
<dbReference type="EMBL" id="BATC01000003">
    <property type="protein sequence ID" value="GAD57998.1"/>
    <property type="molecule type" value="Genomic_DNA"/>
</dbReference>
<reference evidence="3" key="1">
    <citation type="journal article" date="2013" name="Genome Announc.">
        <title>Draft Genome Sequence of the Dimorphic Prosthecate Bacterium Brevundimonas abyssalis TAR-001T.</title>
        <authorList>
            <person name="Tsubouchi T."/>
            <person name="Nishi S."/>
            <person name="Usui K."/>
            <person name="Shimane Y."/>
            <person name="Takaki Y."/>
            <person name="Maruyama T."/>
            <person name="Hatada Y."/>
        </authorList>
    </citation>
    <scope>NUCLEOTIDE SEQUENCE [LARGE SCALE GENOMIC DNA]</scope>
    <source>
        <strain evidence="3">TAR-001</strain>
    </source>
</reference>
<feature type="signal peptide" evidence="1">
    <location>
        <begin position="1"/>
        <end position="21"/>
    </location>
</feature>
<accession>A0A8E0KH10</accession>
<name>A0A8E0KH10_9CAUL</name>
<proteinExistence type="predicted"/>
<evidence type="ECO:0000313" key="2">
    <source>
        <dbReference type="EMBL" id="GAD57998.1"/>
    </source>
</evidence>
<dbReference type="OrthoDB" id="7618846at2"/>
<protein>
    <recommendedName>
        <fullName evidence="4">TonB-dependent receptor</fullName>
    </recommendedName>
</protein>
<evidence type="ECO:0000313" key="3">
    <source>
        <dbReference type="Proteomes" id="UP000016569"/>
    </source>
</evidence>
<keyword evidence="3" id="KW-1185">Reference proteome</keyword>
<dbReference type="AlphaFoldDB" id="A0A8E0KH10"/>
<evidence type="ECO:0000256" key="1">
    <source>
        <dbReference type="SAM" id="SignalP"/>
    </source>
</evidence>